<keyword evidence="3" id="KW-1185">Reference proteome</keyword>
<proteinExistence type="predicted"/>
<reference evidence="2 3" key="2">
    <citation type="submission" date="2010-03" db="EMBL/GenBank/DDBJ databases">
        <authorList>
            <person name="Pajon A."/>
        </authorList>
    </citation>
    <scope>NUCLEOTIDE SEQUENCE [LARGE SCALE GENOMIC DNA]</scope>
    <source>
        <strain evidence="2 3">WAL 8301</strain>
    </source>
</reference>
<sequence length="199" mass="22794">MVYFTVGVWRCLKLVNQERPTLFYLCNACSGLGVIIVFDMKKIYFCLLACVVAFAGCSKDEDPGRSYTEQQEKALSVFNGTWADTQFSNLGDYPGAELQPDPDKIIFGTQNNKPVEIYENDFIEGERLLFSAFGELVYHSEGYEDVPCFYWLSNAADELRLYRTSTKKLYKKFALSIKSDTKMNLHDPDLSLPYIFVKQ</sequence>
<name>D4IIV1_9BACT</name>
<dbReference type="Proteomes" id="UP000008794">
    <property type="component" value="Chromosome"/>
</dbReference>
<evidence type="ECO:0000313" key="3">
    <source>
        <dbReference type="Proteomes" id="UP000008794"/>
    </source>
</evidence>
<gene>
    <name evidence="2" type="ORF">AL1_01490</name>
</gene>
<dbReference type="AlphaFoldDB" id="D4IIV1"/>
<organism evidence="2 3">
    <name type="scientific">Alistipes shahii WAL 8301</name>
    <dbReference type="NCBI Taxonomy" id="717959"/>
    <lineage>
        <taxon>Bacteria</taxon>
        <taxon>Pseudomonadati</taxon>
        <taxon>Bacteroidota</taxon>
        <taxon>Bacteroidia</taxon>
        <taxon>Bacteroidales</taxon>
        <taxon>Rikenellaceae</taxon>
        <taxon>Alistipes</taxon>
    </lineage>
</organism>
<dbReference type="HOGENOM" id="CLU_1369707_0_0_10"/>
<dbReference type="EMBL" id="FP929032">
    <property type="protein sequence ID" value="CBK62863.1"/>
    <property type="molecule type" value="Genomic_DNA"/>
</dbReference>
<dbReference type="BioCyc" id="ASHA717959:AL1_RS00670-MONOMER"/>
<dbReference type="KEGG" id="ash:AL1_01490"/>
<reference evidence="2 3" key="1">
    <citation type="submission" date="2010-03" db="EMBL/GenBank/DDBJ databases">
        <title>The genome sequence of Alistipes shahii WAL 8301.</title>
        <authorList>
            <consortium name="metaHIT consortium -- http://www.metahit.eu/"/>
            <person name="Pajon A."/>
            <person name="Turner K."/>
            <person name="Parkhill J."/>
        </authorList>
    </citation>
    <scope>NUCLEOTIDE SEQUENCE [LARGE SCALE GENOMIC DNA]</scope>
    <source>
        <strain evidence="2 3">WAL 8301</strain>
    </source>
</reference>
<accession>D4IIV1</accession>
<keyword evidence="1" id="KW-0812">Transmembrane</keyword>
<evidence type="ECO:0000313" key="2">
    <source>
        <dbReference type="EMBL" id="CBK62863.1"/>
    </source>
</evidence>
<keyword evidence="1" id="KW-0472">Membrane</keyword>
<feature type="transmembrane region" description="Helical" evidence="1">
    <location>
        <begin position="22"/>
        <end position="38"/>
    </location>
</feature>
<evidence type="ECO:0000256" key="1">
    <source>
        <dbReference type="SAM" id="Phobius"/>
    </source>
</evidence>
<keyword evidence="1" id="KW-1133">Transmembrane helix</keyword>
<protein>
    <submittedName>
        <fullName evidence="2">Uncharacterized protein</fullName>
    </submittedName>
</protein>